<evidence type="ECO:0000313" key="2">
    <source>
        <dbReference type="Proteomes" id="UP000036890"/>
    </source>
</evidence>
<evidence type="ECO:0000313" key="1">
    <source>
        <dbReference type="EMBL" id="KOF01192.1"/>
    </source>
</evidence>
<comment type="caution">
    <text evidence="1">The sequence shown here is derived from an EMBL/GenBank/DDBJ whole genome shotgun (WGS) entry which is preliminary data.</text>
</comment>
<name>A0A0L8AG24_9GAMM</name>
<dbReference type="Proteomes" id="UP000036890">
    <property type="component" value="Unassembled WGS sequence"/>
</dbReference>
<gene>
    <name evidence="1" type="ORF">W7K_00780</name>
</gene>
<accession>A0A0L8AG24</accession>
<proteinExistence type="predicted"/>
<protein>
    <submittedName>
        <fullName evidence="1">Uncharacterized protein</fullName>
    </submittedName>
</protein>
<dbReference type="AlphaFoldDB" id="A0A0L8AG24"/>
<organism evidence="1 2">
    <name type="scientific">Stenotrophomonas geniculata N1</name>
    <dbReference type="NCBI Taxonomy" id="1167641"/>
    <lineage>
        <taxon>Bacteria</taxon>
        <taxon>Pseudomonadati</taxon>
        <taxon>Pseudomonadota</taxon>
        <taxon>Gammaproteobacteria</taxon>
        <taxon>Lysobacterales</taxon>
        <taxon>Lysobacteraceae</taxon>
        <taxon>Stenotrophomonas</taxon>
    </lineage>
</organism>
<reference evidence="1 2" key="1">
    <citation type="journal article" date="2012" name="J. Bacteriol.">
        <title>Genome sequence of a novel nicotine-degrading strain, Pseudomonas geniculata N1.</title>
        <authorList>
            <person name="Tang H."/>
            <person name="Yu H."/>
            <person name="Tai C."/>
            <person name="Huang K."/>
            <person name="Liu Y."/>
            <person name="Wang L."/>
            <person name="Yao Y."/>
            <person name="Wu G."/>
            <person name="Xu P."/>
        </authorList>
    </citation>
    <scope>NUCLEOTIDE SEQUENCE [LARGE SCALE GENOMIC DNA]</scope>
    <source>
        <strain evidence="1 2">N1</strain>
    </source>
</reference>
<sequence>MRSCTTTNAGLWSRLDESRGSRHLGEPVRWDVLLPGHGTIVLDRAGMDVEKAYEAVRLDLLDGGRIEAAPFATTRYRRMMFGRP</sequence>
<dbReference type="EMBL" id="AJLO02000002">
    <property type="protein sequence ID" value="KOF01192.1"/>
    <property type="molecule type" value="Genomic_DNA"/>
</dbReference>